<organism evidence="1 2">
    <name type="scientific">Mycobacterium phage Yecey3</name>
    <dbReference type="NCBI Taxonomy" id="2656617"/>
    <lineage>
        <taxon>Viruses</taxon>
        <taxon>Duplodnaviria</taxon>
        <taxon>Heunggongvirae</taxon>
        <taxon>Uroviricota</taxon>
        <taxon>Caudoviricetes</taxon>
        <taxon>Yeceytrevirus</taxon>
        <taxon>Yeceytrevirus yecey3</taxon>
    </lineage>
</organism>
<keyword evidence="2" id="KW-1185">Reference proteome</keyword>
<gene>
    <name evidence="1" type="primary">68</name>
    <name evidence="1" type="ORF">SEA_YECEY3_68</name>
</gene>
<dbReference type="Proteomes" id="UP000423725">
    <property type="component" value="Segment"/>
</dbReference>
<dbReference type="InterPro" id="IPR036388">
    <property type="entry name" value="WH-like_DNA-bd_sf"/>
</dbReference>
<protein>
    <submittedName>
        <fullName evidence="1">Helix-turn-helix DNA binding domain protein</fullName>
    </submittedName>
</protein>
<dbReference type="InterPro" id="IPR036390">
    <property type="entry name" value="WH_DNA-bd_sf"/>
</dbReference>
<evidence type="ECO:0000313" key="2">
    <source>
        <dbReference type="Proteomes" id="UP000423725"/>
    </source>
</evidence>
<proteinExistence type="predicted"/>
<dbReference type="KEGG" id="vg:64871110"/>
<dbReference type="EMBL" id="MN585979">
    <property type="protein sequence ID" value="QGJ88819.1"/>
    <property type="molecule type" value="Genomic_DNA"/>
</dbReference>
<dbReference type="RefSeq" id="YP_010061493.1">
    <property type="nucleotide sequence ID" value="NC_054783.1"/>
</dbReference>
<name>A0A649V9J4_9CAUD</name>
<accession>A0A649V9J4</accession>
<reference evidence="1 2" key="1">
    <citation type="submission" date="2019-10" db="EMBL/GenBank/DDBJ databases">
        <authorList>
            <person name="Curtis N."/>
            <person name="Kistler A.L."/>
            <person name="Garlena R.A."/>
            <person name="Russell D.A."/>
            <person name="Pope W.H."/>
            <person name="Jacobs-Sera D."/>
            <person name="Hatfull G.F."/>
        </authorList>
    </citation>
    <scope>NUCLEOTIDE SEQUENCE [LARGE SCALE GENOMIC DNA]</scope>
</reference>
<dbReference type="SUPFAM" id="SSF46785">
    <property type="entry name" value="Winged helix' DNA-binding domain"/>
    <property type="match status" value="1"/>
</dbReference>
<dbReference type="Gene3D" id="1.10.10.10">
    <property type="entry name" value="Winged helix-like DNA-binding domain superfamily/Winged helix DNA-binding domain"/>
    <property type="match status" value="1"/>
</dbReference>
<sequence>MIQDTSREAYDALQPVLNERQTEVFDVIREFGALCNSDIAELLDVPISYVTPRVGELRKKGLVVESHRAIYLPTNRKVIHWKAA</sequence>
<dbReference type="GeneID" id="64871110"/>
<evidence type="ECO:0000313" key="1">
    <source>
        <dbReference type="EMBL" id="QGJ88819.1"/>
    </source>
</evidence>